<evidence type="ECO:0000313" key="2">
    <source>
        <dbReference type="EMBL" id="MBB5491524.1"/>
    </source>
</evidence>
<keyword evidence="1" id="KW-1133">Transmembrane helix</keyword>
<proteinExistence type="predicted"/>
<protein>
    <submittedName>
        <fullName evidence="2">Uncharacterized protein</fullName>
    </submittedName>
</protein>
<dbReference type="EMBL" id="JACHDO010000001">
    <property type="protein sequence ID" value="MBB5491524.1"/>
    <property type="molecule type" value="Genomic_DNA"/>
</dbReference>
<keyword evidence="3" id="KW-1185">Reference proteome</keyword>
<comment type="caution">
    <text evidence="2">The sequence shown here is derived from an EMBL/GenBank/DDBJ whole genome shotgun (WGS) entry which is preliminary data.</text>
</comment>
<feature type="transmembrane region" description="Helical" evidence="1">
    <location>
        <begin position="37"/>
        <end position="54"/>
    </location>
</feature>
<dbReference type="Proteomes" id="UP000579647">
    <property type="component" value="Unassembled WGS sequence"/>
</dbReference>
<accession>A0A840W688</accession>
<evidence type="ECO:0000256" key="1">
    <source>
        <dbReference type="SAM" id="Phobius"/>
    </source>
</evidence>
<keyword evidence="1" id="KW-0472">Membrane</keyword>
<dbReference type="RefSeq" id="WP_184365198.1">
    <property type="nucleotide sequence ID" value="NZ_JACHDO010000001.1"/>
</dbReference>
<sequence>MIDPMSTGVPESAVVVGMAIVGIAFGVWFVHAKNPIIEVLAGVCAAVMVMVAAYRTVTGVWPPAETADATVGVSLLVMVIWVALDRLRKRNKATADADSRVGPWRLTVITHDRFPRPALRTRRAPFNATGSPRFLNRLQVVWSTGWESNTP</sequence>
<name>A0A840W688_9ACTN</name>
<evidence type="ECO:0000313" key="3">
    <source>
        <dbReference type="Proteomes" id="UP000579647"/>
    </source>
</evidence>
<organism evidence="2 3">
    <name type="scientific">Nocardiopsis metallicus</name>
    <dbReference type="NCBI Taxonomy" id="179819"/>
    <lineage>
        <taxon>Bacteria</taxon>
        <taxon>Bacillati</taxon>
        <taxon>Actinomycetota</taxon>
        <taxon>Actinomycetes</taxon>
        <taxon>Streptosporangiales</taxon>
        <taxon>Nocardiopsidaceae</taxon>
        <taxon>Nocardiopsis</taxon>
    </lineage>
</organism>
<feature type="transmembrane region" description="Helical" evidence="1">
    <location>
        <begin position="66"/>
        <end position="84"/>
    </location>
</feature>
<gene>
    <name evidence="2" type="ORF">HNR07_002661</name>
</gene>
<reference evidence="2 3" key="1">
    <citation type="submission" date="2020-08" db="EMBL/GenBank/DDBJ databases">
        <title>Sequencing the genomes of 1000 actinobacteria strains.</title>
        <authorList>
            <person name="Klenk H.-P."/>
        </authorList>
    </citation>
    <scope>NUCLEOTIDE SEQUENCE [LARGE SCALE GENOMIC DNA]</scope>
    <source>
        <strain evidence="2 3">DSM 44598</strain>
    </source>
</reference>
<feature type="transmembrane region" description="Helical" evidence="1">
    <location>
        <begin position="12"/>
        <end position="30"/>
    </location>
</feature>
<keyword evidence="1" id="KW-0812">Transmembrane</keyword>
<dbReference type="AlphaFoldDB" id="A0A840W688"/>